<keyword evidence="5" id="KW-0472">Membrane</keyword>
<dbReference type="OrthoDB" id="9811214at2"/>
<evidence type="ECO:0000256" key="2">
    <source>
        <dbReference type="ARBA" id="ARBA00022475"/>
    </source>
</evidence>
<evidence type="ECO:0000256" key="5">
    <source>
        <dbReference type="ARBA" id="ARBA00023136"/>
    </source>
</evidence>
<keyword evidence="2" id="KW-1003">Cell membrane</keyword>
<dbReference type="GO" id="GO:0005886">
    <property type="term" value="C:plasma membrane"/>
    <property type="evidence" value="ECO:0007669"/>
    <property type="project" value="UniProtKB-SubCell"/>
</dbReference>
<dbReference type="GO" id="GO:0016757">
    <property type="term" value="F:glycosyltransferase activity"/>
    <property type="evidence" value="ECO:0007669"/>
    <property type="project" value="UniProtKB-KW"/>
</dbReference>
<sequence>MLSVVIPTLDHEEPLALTLASLVPAAADGTVREVVVVDGGSRDDTRRVADVTGCVLVERPGPLSERLAAGAAASSRGEWLLFLEPGVVLDPRWEVEVATFVERTVRGGRAGSVAAVFSFALDDVTAGARLREFFAGMASRLTGLPDRAQGVLIAREHYRRLGGHRPLPALEDVDLVLRIGRGRVVRLRSRAAVVRPADGSTRRRGAVAGLRRGLSRTLAALRVPVGLLTGLHGRG</sequence>
<proteinExistence type="predicted"/>
<name>A0A4R6RJT9_9HYPH</name>
<feature type="domain" description="Glycosyltransferase 2-like" evidence="6">
    <location>
        <begin position="3"/>
        <end position="103"/>
    </location>
</feature>
<evidence type="ECO:0000256" key="3">
    <source>
        <dbReference type="ARBA" id="ARBA00022676"/>
    </source>
</evidence>
<dbReference type="EMBL" id="SNXY01000006">
    <property type="protein sequence ID" value="TDP86692.1"/>
    <property type="molecule type" value="Genomic_DNA"/>
</dbReference>
<evidence type="ECO:0000313" key="8">
    <source>
        <dbReference type="Proteomes" id="UP000294547"/>
    </source>
</evidence>
<evidence type="ECO:0000259" key="6">
    <source>
        <dbReference type="Pfam" id="PF00535"/>
    </source>
</evidence>
<dbReference type="Gene3D" id="3.90.550.10">
    <property type="entry name" value="Spore Coat Polysaccharide Biosynthesis Protein SpsA, Chain A"/>
    <property type="match status" value="1"/>
</dbReference>
<comment type="subcellular location">
    <subcellularLocation>
        <location evidence="1">Cell membrane</location>
    </subcellularLocation>
</comment>
<dbReference type="Proteomes" id="UP000294547">
    <property type="component" value="Unassembled WGS sequence"/>
</dbReference>
<dbReference type="PANTHER" id="PTHR43646:SF2">
    <property type="entry name" value="GLYCOSYLTRANSFERASE 2-LIKE DOMAIN-CONTAINING PROTEIN"/>
    <property type="match status" value="1"/>
</dbReference>
<accession>A0A4R6RJT9</accession>
<protein>
    <submittedName>
        <fullName evidence="7">Glycosyl transferase family 2</fullName>
    </submittedName>
</protein>
<keyword evidence="3" id="KW-0328">Glycosyltransferase</keyword>
<dbReference type="PANTHER" id="PTHR43646">
    <property type="entry name" value="GLYCOSYLTRANSFERASE"/>
    <property type="match status" value="1"/>
</dbReference>
<dbReference type="RefSeq" id="WP_126536764.1">
    <property type="nucleotide sequence ID" value="NZ_BSPM01000008.1"/>
</dbReference>
<dbReference type="InterPro" id="IPR029044">
    <property type="entry name" value="Nucleotide-diphossugar_trans"/>
</dbReference>
<evidence type="ECO:0000313" key="7">
    <source>
        <dbReference type="EMBL" id="TDP86692.1"/>
    </source>
</evidence>
<dbReference type="SUPFAM" id="SSF53448">
    <property type="entry name" value="Nucleotide-diphospho-sugar transferases"/>
    <property type="match status" value="1"/>
</dbReference>
<dbReference type="InterPro" id="IPR001173">
    <property type="entry name" value="Glyco_trans_2-like"/>
</dbReference>
<organism evidence="7 8">
    <name type="scientific">Oharaeibacter diazotrophicus</name>
    <dbReference type="NCBI Taxonomy" id="1920512"/>
    <lineage>
        <taxon>Bacteria</taxon>
        <taxon>Pseudomonadati</taxon>
        <taxon>Pseudomonadota</taxon>
        <taxon>Alphaproteobacteria</taxon>
        <taxon>Hyphomicrobiales</taxon>
        <taxon>Pleomorphomonadaceae</taxon>
        <taxon>Oharaeibacter</taxon>
    </lineage>
</organism>
<comment type="caution">
    <text evidence="7">The sequence shown here is derived from an EMBL/GenBank/DDBJ whole genome shotgun (WGS) entry which is preliminary data.</text>
</comment>
<keyword evidence="8" id="KW-1185">Reference proteome</keyword>
<dbReference type="Pfam" id="PF00535">
    <property type="entry name" value="Glycos_transf_2"/>
    <property type="match status" value="1"/>
</dbReference>
<reference evidence="7 8" key="1">
    <citation type="submission" date="2019-03" db="EMBL/GenBank/DDBJ databases">
        <title>Genomic Encyclopedia of Type Strains, Phase IV (KMG-IV): sequencing the most valuable type-strain genomes for metagenomic binning, comparative biology and taxonomic classification.</title>
        <authorList>
            <person name="Goeker M."/>
        </authorList>
    </citation>
    <scope>NUCLEOTIDE SEQUENCE [LARGE SCALE GENOMIC DNA]</scope>
    <source>
        <strain evidence="7 8">DSM 102969</strain>
    </source>
</reference>
<evidence type="ECO:0000256" key="1">
    <source>
        <dbReference type="ARBA" id="ARBA00004236"/>
    </source>
</evidence>
<keyword evidence="4 7" id="KW-0808">Transferase</keyword>
<dbReference type="AlphaFoldDB" id="A0A4R6RJT9"/>
<evidence type="ECO:0000256" key="4">
    <source>
        <dbReference type="ARBA" id="ARBA00022679"/>
    </source>
</evidence>
<gene>
    <name evidence="7" type="ORF">EDD54_0572</name>
</gene>